<dbReference type="AlphaFoldDB" id="X1HX81"/>
<dbReference type="EMBL" id="BARU01016564">
    <property type="protein sequence ID" value="GAH49908.1"/>
    <property type="molecule type" value="Genomic_DNA"/>
</dbReference>
<gene>
    <name evidence="1" type="ORF">S03H2_27521</name>
</gene>
<protein>
    <submittedName>
        <fullName evidence="1">Uncharacterized protein</fullName>
    </submittedName>
</protein>
<evidence type="ECO:0000313" key="1">
    <source>
        <dbReference type="EMBL" id="GAH49908.1"/>
    </source>
</evidence>
<comment type="caution">
    <text evidence="1">The sequence shown here is derived from an EMBL/GenBank/DDBJ whole genome shotgun (WGS) entry which is preliminary data.</text>
</comment>
<feature type="non-terminal residue" evidence="1">
    <location>
        <position position="32"/>
    </location>
</feature>
<sequence>MLRPKILILALALSIVLFTSATFASIDVYFSR</sequence>
<accession>X1HX81</accession>
<reference evidence="1" key="1">
    <citation type="journal article" date="2014" name="Front. Microbiol.">
        <title>High frequency of phylogenetically diverse reductive dehalogenase-homologous genes in deep subseafloor sedimentary metagenomes.</title>
        <authorList>
            <person name="Kawai M."/>
            <person name="Futagami T."/>
            <person name="Toyoda A."/>
            <person name="Takaki Y."/>
            <person name="Nishi S."/>
            <person name="Hori S."/>
            <person name="Arai W."/>
            <person name="Tsubouchi T."/>
            <person name="Morono Y."/>
            <person name="Uchiyama I."/>
            <person name="Ito T."/>
            <person name="Fujiyama A."/>
            <person name="Inagaki F."/>
            <person name="Takami H."/>
        </authorList>
    </citation>
    <scope>NUCLEOTIDE SEQUENCE</scope>
    <source>
        <strain evidence="1">Expedition CK06-06</strain>
    </source>
</reference>
<organism evidence="1">
    <name type="scientific">marine sediment metagenome</name>
    <dbReference type="NCBI Taxonomy" id="412755"/>
    <lineage>
        <taxon>unclassified sequences</taxon>
        <taxon>metagenomes</taxon>
        <taxon>ecological metagenomes</taxon>
    </lineage>
</organism>
<name>X1HX81_9ZZZZ</name>
<proteinExistence type="predicted"/>